<organism evidence="1 2">
    <name type="scientific">Giardia intestinalis (strain ATCC 50803 / WB clone C6)</name>
    <name type="common">Giardia lamblia</name>
    <dbReference type="NCBI Taxonomy" id="184922"/>
    <lineage>
        <taxon>Eukaryota</taxon>
        <taxon>Metamonada</taxon>
        <taxon>Diplomonadida</taxon>
        <taxon>Hexamitidae</taxon>
        <taxon>Giardiinae</taxon>
        <taxon>Giardia</taxon>
    </lineage>
</organism>
<dbReference type="EMBL" id="AACB03000002">
    <property type="protein sequence ID" value="KAE8303622.1"/>
    <property type="molecule type" value="Genomic_DNA"/>
</dbReference>
<proteinExistence type="predicted"/>
<dbReference type="Proteomes" id="UP000001548">
    <property type="component" value="Unassembled WGS sequence"/>
</dbReference>
<reference evidence="1 2" key="1">
    <citation type="journal article" date="2007" name="Science">
        <title>Genomic minimalism in the early diverging intestinal parasite Giardia lamblia.</title>
        <authorList>
            <person name="Morrison H.G."/>
            <person name="McArthur A.G."/>
            <person name="Gillin F.D."/>
            <person name="Aley S.B."/>
            <person name="Adam R.D."/>
            <person name="Olsen G.J."/>
            <person name="Best A.A."/>
            <person name="Cande W.Z."/>
            <person name="Chen F."/>
            <person name="Cipriano M.J."/>
            <person name="Davids B.J."/>
            <person name="Dawson S.C."/>
            <person name="Elmendorf H.G."/>
            <person name="Hehl A.B."/>
            <person name="Holder M.E."/>
            <person name="Huse S.M."/>
            <person name="Kim U.U."/>
            <person name="Lasek-Nesselquist E."/>
            <person name="Manning G."/>
            <person name="Nigam A."/>
            <person name="Nixon J.E."/>
            <person name="Palm D."/>
            <person name="Passamaneck N.E."/>
            <person name="Prabhu A."/>
            <person name="Reich C.I."/>
            <person name="Reiner D.S."/>
            <person name="Samuelson J."/>
            <person name="Svard S.G."/>
            <person name="Sogin M.L."/>
        </authorList>
    </citation>
    <scope>NUCLEOTIDE SEQUENCE [LARGE SCALE GENOMIC DNA]</scope>
    <source>
        <strain evidence="1 2">WB C6</strain>
    </source>
</reference>
<dbReference type="VEuPathDB" id="GiardiaDB:GL50803_2848"/>
<dbReference type="OMA" id="AEHFETP"/>
<name>D3KG60_GIAIC</name>
<evidence type="ECO:0000313" key="2">
    <source>
        <dbReference type="Proteomes" id="UP000001548"/>
    </source>
</evidence>
<keyword evidence="2" id="KW-1185">Reference proteome</keyword>
<protein>
    <submittedName>
        <fullName evidence="1">Uncharacterized protein</fullName>
    </submittedName>
</protein>
<comment type="caution">
    <text evidence="1">The sequence shown here is derived from an EMBL/GenBank/DDBJ whole genome shotgun (WGS) entry which is preliminary data.</text>
</comment>
<accession>D3KG60</accession>
<gene>
    <name evidence="1" type="ORF">GL50803_002848</name>
</gene>
<dbReference type="AlphaFoldDB" id="D3KG60"/>
<dbReference type="HOGENOM" id="CLU_1067285_0_0_1"/>
<evidence type="ECO:0000313" key="1">
    <source>
        <dbReference type="EMBL" id="KAE8303622.1"/>
    </source>
</evidence>
<sequence>MLLGHGPNPITAYLAHLSAVPLGIYKTGYSTSADTQASTFSRHSQHSQSADCGTEAAFHSTKSVEAEHFETPHGLKYSEEEGYNPQPLRTHLTFSSLSSAVHSGDASSQSKASCSSTARTDPVIDNISPDLWRKISRISALLQNVALSMSQARSSPESSRFMSRLSESNAASSKFYTSLGSFSTSTRDFDLKQIASMLSEVIDSSLQNGRSDGASPSDPELNREIDELVAQYNDMASLAISLGSEAPLISTTASVKQSSPE</sequence>